<sequence>MIQPYIWVSLFASLSVSAPHRGPCKLQLCPPLLRVGASLPLTHVCTAQAPSSHLELQLSPKRKIVTLRPLLCGVTLGKKVEAHVRKVGICFVLSQCCSWFQLGHLGE</sequence>
<dbReference type="AlphaFoldDB" id="A0A368RJ24"/>
<proteinExistence type="predicted"/>
<reference evidence="1" key="2">
    <citation type="submission" date="2015-07" db="EMBL/GenBank/DDBJ databases">
        <authorList>
            <person name="Noorani M."/>
        </authorList>
    </citation>
    <scope>NUCLEOTIDE SEQUENCE</scope>
    <source>
        <strain evidence="1">Yugu1</strain>
    </source>
</reference>
<name>A0A368RJ24_SETIT</name>
<gene>
    <name evidence="1" type="ORF">SETIT_6G071300v2</name>
</gene>
<protein>
    <submittedName>
        <fullName evidence="1">Uncharacterized protein</fullName>
    </submittedName>
</protein>
<organism evidence="1">
    <name type="scientific">Setaria italica</name>
    <name type="common">Foxtail millet</name>
    <name type="synonym">Panicum italicum</name>
    <dbReference type="NCBI Taxonomy" id="4555"/>
    <lineage>
        <taxon>Eukaryota</taxon>
        <taxon>Viridiplantae</taxon>
        <taxon>Streptophyta</taxon>
        <taxon>Embryophyta</taxon>
        <taxon>Tracheophyta</taxon>
        <taxon>Spermatophyta</taxon>
        <taxon>Magnoliopsida</taxon>
        <taxon>Liliopsida</taxon>
        <taxon>Poales</taxon>
        <taxon>Poaceae</taxon>
        <taxon>PACMAD clade</taxon>
        <taxon>Panicoideae</taxon>
        <taxon>Panicodae</taxon>
        <taxon>Paniceae</taxon>
        <taxon>Cenchrinae</taxon>
        <taxon>Setaria</taxon>
    </lineage>
</organism>
<dbReference type="EMBL" id="CM003533">
    <property type="protein sequence ID" value="RCV30152.1"/>
    <property type="molecule type" value="Genomic_DNA"/>
</dbReference>
<evidence type="ECO:0000313" key="1">
    <source>
        <dbReference type="EMBL" id="RCV30152.1"/>
    </source>
</evidence>
<reference evidence="1" key="1">
    <citation type="journal article" date="2012" name="Nat. Biotechnol.">
        <title>Reference genome sequence of the model plant Setaria.</title>
        <authorList>
            <person name="Bennetzen J.L."/>
            <person name="Schmutz J."/>
            <person name="Wang H."/>
            <person name="Percifield R."/>
            <person name="Hawkins J."/>
            <person name="Pontaroli A.C."/>
            <person name="Estep M."/>
            <person name="Feng L."/>
            <person name="Vaughn J.N."/>
            <person name="Grimwood J."/>
            <person name="Jenkins J."/>
            <person name="Barry K."/>
            <person name="Lindquist E."/>
            <person name="Hellsten U."/>
            <person name="Deshpande S."/>
            <person name="Wang X."/>
            <person name="Wu X."/>
            <person name="Mitros T."/>
            <person name="Triplett J."/>
            <person name="Yang X."/>
            <person name="Ye C.Y."/>
            <person name="Mauro-Herrera M."/>
            <person name="Wang L."/>
            <person name="Li P."/>
            <person name="Sharma M."/>
            <person name="Sharma R."/>
            <person name="Ronald P.C."/>
            <person name="Panaud O."/>
            <person name="Kellogg E.A."/>
            <person name="Brutnell T.P."/>
            <person name="Doust A.N."/>
            <person name="Tuskan G.A."/>
            <person name="Rokhsar D."/>
            <person name="Devos K.M."/>
        </authorList>
    </citation>
    <scope>NUCLEOTIDE SEQUENCE [LARGE SCALE GENOMIC DNA]</scope>
    <source>
        <strain evidence="1">Yugu1</strain>
    </source>
</reference>
<accession>A0A368RJ24</accession>